<reference evidence="9" key="1">
    <citation type="submission" date="2016-07" db="EMBL/GenBank/DDBJ databases">
        <title>Frankia sp. NRRL B-16219 Genome sequencing.</title>
        <authorList>
            <person name="Ghodhbane-Gtari F."/>
            <person name="Swanson E."/>
            <person name="Gueddou A."/>
            <person name="Louati M."/>
            <person name="Nouioui I."/>
            <person name="Hezbri K."/>
            <person name="Abebe-Akele F."/>
            <person name="Simpson S."/>
            <person name="Morris K."/>
            <person name="Thomas K."/>
            <person name="Gtari M."/>
            <person name="Tisa L.S."/>
        </authorList>
    </citation>
    <scope>NUCLEOTIDE SEQUENCE [LARGE SCALE GENOMIC DNA]</scope>
    <source>
        <strain evidence="9">NRRL B-16219</strain>
    </source>
</reference>
<evidence type="ECO:0000256" key="5">
    <source>
        <dbReference type="PROSITE-ProRule" id="PRU10007"/>
    </source>
</evidence>
<dbReference type="CDD" id="cd07139">
    <property type="entry name" value="ALDH_AldA-Rv0768"/>
    <property type="match status" value="1"/>
</dbReference>
<dbReference type="FunFam" id="3.40.309.10:FF:000009">
    <property type="entry name" value="Aldehyde dehydrogenase A"/>
    <property type="match status" value="1"/>
</dbReference>
<evidence type="ECO:0000256" key="3">
    <source>
        <dbReference type="ARBA" id="ARBA00024226"/>
    </source>
</evidence>
<comment type="similarity">
    <text evidence="1 6">Belongs to the aldehyde dehydrogenase family.</text>
</comment>
<dbReference type="EMBL" id="MAXA01000236">
    <property type="protein sequence ID" value="OHV24136.1"/>
    <property type="molecule type" value="Genomic_DNA"/>
</dbReference>
<evidence type="ECO:0000256" key="6">
    <source>
        <dbReference type="RuleBase" id="RU003345"/>
    </source>
</evidence>
<gene>
    <name evidence="8" type="ORF">BBK14_23380</name>
</gene>
<feature type="domain" description="Aldehyde dehydrogenase" evidence="7">
    <location>
        <begin position="16"/>
        <end position="478"/>
    </location>
</feature>
<evidence type="ECO:0000256" key="2">
    <source>
        <dbReference type="ARBA" id="ARBA00023002"/>
    </source>
</evidence>
<comment type="caution">
    <text evidence="8">The sequence shown here is derived from an EMBL/GenBank/DDBJ whole genome shotgun (WGS) entry which is preliminary data.</text>
</comment>
<dbReference type="SUPFAM" id="SSF53720">
    <property type="entry name" value="ALDH-like"/>
    <property type="match status" value="1"/>
</dbReference>
<keyword evidence="9" id="KW-1185">Reference proteome</keyword>
<name>A0A1S1PS37_9ACTN</name>
<dbReference type="EC" id="1.2.1.3" evidence="3"/>
<dbReference type="AlphaFoldDB" id="A0A1S1PS37"/>
<organism evidence="8 9">
    <name type="scientific">Parafrankia soli</name>
    <dbReference type="NCBI Taxonomy" id="2599596"/>
    <lineage>
        <taxon>Bacteria</taxon>
        <taxon>Bacillati</taxon>
        <taxon>Actinomycetota</taxon>
        <taxon>Actinomycetes</taxon>
        <taxon>Frankiales</taxon>
        <taxon>Frankiaceae</taxon>
        <taxon>Parafrankia</taxon>
    </lineage>
</organism>
<dbReference type="Gene3D" id="3.40.605.10">
    <property type="entry name" value="Aldehyde Dehydrogenase, Chain A, domain 1"/>
    <property type="match status" value="1"/>
</dbReference>
<accession>A0A1S1PS37</accession>
<dbReference type="Pfam" id="PF00171">
    <property type="entry name" value="Aldedh"/>
    <property type="match status" value="1"/>
</dbReference>
<dbReference type="Proteomes" id="UP000179769">
    <property type="component" value="Unassembled WGS sequence"/>
</dbReference>
<dbReference type="GO" id="GO:0004029">
    <property type="term" value="F:aldehyde dehydrogenase (NAD+) activity"/>
    <property type="evidence" value="ECO:0007669"/>
    <property type="project" value="UniProtKB-EC"/>
</dbReference>
<dbReference type="InterPro" id="IPR029510">
    <property type="entry name" value="Ald_DH_CS_GLU"/>
</dbReference>
<dbReference type="Gene3D" id="3.40.309.10">
    <property type="entry name" value="Aldehyde Dehydrogenase, Chain A, domain 2"/>
    <property type="match status" value="1"/>
</dbReference>
<dbReference type="InterPro" id="IPR016160">
    <property type="entry name" value="Ald_DH_CS_CYS"/>
</dbReference>
<dbReference type="InterPro" id="IPR015590">
    <property type="entry name" value="Aldehyde_DH_dom"/>
</dbReference>
<evidence type="ECO:0000313" key="9">
    <source>
        <dbReference type="Proteomes" id="UP000179769"/>
    </source>
</evidence>
<dbReference type="FunFam" id="3.40.605.10:FF:000007">
    <property type="entry name" value="NAD/NADP-dependent betaine aldehyde dehydrogenase"/>
    <property type="match status" value="1"/>
</dbReference>
<proteinExistence type="inferred from homology"/>
<feature type="active site" evidence="5">
    <location>
        <position position="253"/>
    </location>
</feature>
<dbReference type="InterPro" id="IPR016163">
    <property type="entry name" value="Ald_DH_C"/>
</dbReference>
<dbReference type="PROSITE" id="PS00070">
    <property type="entry name" value="ALDEHYDE_DEHYDR_CYS"/>
    <property type="match status" value="1"/>
</dbReference>
<dbReference type="OrthoDB" id="6882680at2"/>
<sequence length="483" mass="49776">MTTVIERDRLLVGGRWREPASPGLIEVRSPHDQRLVATVPEAGQADADAAVTAARAVLADGDWAATTGGERAGLIRKVSGGLQARAEELAGLVTDEMGAPAKFSIFGQAISPALILDGFADVAERFAFTEERAGVMGPCLVQKVPVGVAAGIVPWNVPIFISCMKLGAALAAGAPIILKPAPEAPLSSFLLAEVLLDAGIPAGVVSVLPGGADLGRYLVAHPGVDKVSFTGSSAAGRTVGATCGELVKRCTLELGGKSAGIILDDADLATVVPQLLDSALQNNGQVCAAQSRILAPAARYDEVVDALADHVRTLVVGDPRDPGTDVGPVVSARQRDRAEGYIADGRAGDARLVVGGGRPAGLDPGFYVEPTLFADVDNASRIAREEIFGPVVTVIRYEGEDEAAAIANDSEYGLSGSVWTADTARGVALASRIRTGTCAVNSIAIVEPRSPFGGFRQSGIGREMGPEGVEAYTETRTVVLPFG</sequence>
<evidence type="ECO:0000256" key="4">
    <source>
        <dbReference type="ARBA" id="ARBA00049194"/>
    </source>
</evidence>
<comment type="catalytic activity">
    <reaction evidence="4">
        <text>an aldehyde + NAD(+) + H2O = a carboxylate + NADH + 2 H(+)</text>
        <dbReference type="Rhea" id="RHEA:16185"/>
        <dbReference type="ChEBI" id="CHEBI:15377"/>
        <dbReference type="ChEBI" id="CHEBI:15378"/>
        <dbReference type="ChEBI" id="CHEBI:17478"/>
        <dbReference type="ChEBI" id="CHEBI:29067"/>
        <dbReference type="ChEBI" id="CHEBI:57540"/>
        <dbReference type="ChEBI" id="CHEBI:57945"/>
        <dbReference type="EC" id="1.2.1.3"/>
    </reaction>
</comment>
<evidence type="ECO:0000256" key="1">
    <source>
        <dbReference type="ARBA" id="ARBA00009986"/>
    </source>
</evidence>
<evidence type="ECO:0000313" key="8">
    <source>
        <dbReference type="EMBL" id="OHV24136.1"/>
    </source>
</evidence>
<dbReference type="InterPro" id="IPR016161">
    <property type="entry name" value="Ald_DH/histidinol_DH"/>
</dbReference>
<evidence type="ECO:0000259" key="7">
    <source>
        <dbReference type="Pfam" id="PF00171"/>
    </source>
</evidence>
<dbReference type="PANTHER" id="PTHR42804">
    <property type="entry name" value="ALDEHYDE DEHYDROGENASE"/>
    <property type="match status" value="1"/>
</dbReference>
<dbReference type="PROSITE" id="PS00687">
    <property type="entry name" value="ALDEHYDE_DEHYDR_GLU"/>
    <property type="match status" value="1"/>
</dbReference>
<keyword evidence="2 6" id="KW-0560">Oxidoreductase</keyword>
<dbReference type="InterPro" id="IPR016162">
    <property type="entry name" value="Ald_DH_N"/>
</dbReference>
<dbReference type="RefSeq" id="WP_071065679.1">
    <property type="nucleotide sequence ID" value="NZ_MAXA01000236.1"/>
</dbReference>
<protein>
    <recommendedName>
        <fullName evidence="3">aldehyde dehydrogenase (NAD(+))</fullName>
        <ecNumber evidence="3">1.2.1.3</ecNumber>
    </recommendedName>
</protein>
<dbReference type="PANTHER" id="PTHR42804:SF1">
    <property type="entry name" value="ALDEHYDE DEHYDROGENASE-RELATED"/>
    <property type="match status" value="1"/>
</dbReference>